<dbReference type="EMBL" id="CAXAMM010039684">
    <property type="protein sequence ID" value="CAK9088303.1"/>
    <property type="molecule type" value="Genomic_DNA"/>
</dbReference>
<sequence>MCWSLKLLTLNDLSTVSAPGALRKVMAVLLIHEAWVTFQHANVLFNPFCQQLDRRYGVAMLRRGQHWVIASVLVMYWSREVASMLLCLPYISLYAQVAVFISVAYHMVKMLNICKDAQRCWSPCLGIMKLLIDHWHFQSFSTKMISLLRMALQGYDTFTHVLIVRDMIHSGLGEEGVLFLHVTFGLWLVHAVMNQITQKSTATLVVETWRHMLGFKARSESEEKVVAPDPVEACVVCDLLHHRAGKFWKEVGQRKRGREVESSQRQASHSSGLSRQLLAAIFTLQIGSAMYAMLLFLLDGLQLGAPSSPPSISLILFLHEGWVMLQHANVLLNPFCQHLDRKYGVSLLQNGQHWVIAGVLVMYWSREVLSMLACLTSVTYRTQVLILVSSVYHLVKMYSICVDANRRSSPMLGIMRLLIDHWHNETVAQVAVSALRIFLQGSDTLTHVLIVKDMLGDRAGCLRYLHLLFMVWIVHAALNQDLDTSQSCRVCSLLSERKEATVRARRTDVQSQKDRCSDEIDLVFLSHPAYPSSLFSLWWSSSSSSGGWKATWWMHLVAPPLSLLIPIIWPWLRNGECMEVAEDIEYSGIRMQNWVLSNFGYQYVLWPFRRHVEGRIVKTARLAEQRQVSVLCLGALNKAEWMNHGGLGLLRDSQSKMRIVHGNTLTAAAVVETGRTRRKAIEREQKKIATEEAESKAKTSTKKKPSTPAAASPPEGEAELEVIPAMPTLNRQQRRHREKLETDPFYAVNCARANLTPDALDFLQRLGRSMNPKLGRTAEQRKGKKGKGTGKDDQAAEEQEEMEARATRLCFILKLERGDDDPVNLADEAFVAHKCRFLTLAQFATYVDFAILQKNQPPPVIIGWNDKQCQPEGSAENILKDLVSFARLNWPDAANEFGHSLKVIEGTHKKVSAVSRKSTANQNLRSGFFPVDQAEHKAKKGKGKGKAPASGCFVCGGPHYKIDCPTYHEQRLQQRTQSRKGKGKGKSDRPRPWAPAAHQWRMVPKPSEGKGAAGSSSDAVVGPPERTIAQDIAMKGAAKAKGKGKSDSQPKGKGKYEPQKGQYKSEPYKGQGKEKGKEKGKGKPAQERVYYGEREWTEKLCVTTSLVEGVHVNLWVVGKSDPKVLHYVPHKAKAVVFSVPNPFDVGTRNDVQVVPGGMLHLDLTRLSKPRQFANLLEDHEPWQRGFGMAAEQMGFSLPEIPTERSETGERGEQRPYRTIVVGGGPAGLATAAMLVERGEEVVVLERRESIQGGWRQHFEGLTITTRAATCGLPGFPVKLVFGADELKGSEYVEYLAAYAGRFALDVRCNMEVVEIQEADGEWKISVRQMENGSPSTLTCDELVVATGKNAVPHMPSCYTRADLQGAQIIHSSQLQGHRFQEAVSAAAADRLLVVGFGNSAADICSSLLRQCTSGSVHVSMRRRPPIVRRQWGFLRLEWFARLFSNVCDKNGDRFTNWLMYMIEGDVESLFPDLDTWGARQERHIPTVDRDGSLLRHVRERRIIPHPGLESILLSCDETGSETAGDAAIGPRPRPVQVKFFGESASHTFDVVLLCTGYTSSLEASENRHTFSSHAVLGRAHFVGLGPEPKDLLPLAGIGREAQSVAQQICQLLQLKRRRVAQRAEKGRKSPDTTKVKES</sequence>
<evidence type="ECO:0000313" key="3">
    <source>
        <dbReference type="EMBL" id="CAK9088303.1"/>
    </source>
</evidence>
<evidence type="ECO:0000256" key="1">
    <source>
        <dbReference type="ARBA" id="ARBA00023002"/>
    </source>
</evidence>
<feature type="compositionally biased region" description="Basic and acidic residues" evidence="2">
    <location>
        <begin position="1044"/>
        <end position="1058"/>
    </location>
</feature>
<dbReference type="InterPro" id="IPR036188">
    <property type="entry name" value="FAD/NAD-bd_sf"/>
</dbReference>
<feature type="compositionally biased region" description="Basic and acidic residues" evidence="2">
    <location>
        <begin position="1071"/>
        <end position="1086"/>
    </location>
</feature>
<feature type="compositionally biased region" description="Basic and acidic residues" evidence="2">
    <location>
        <begin position="683"/>
        <end position="697"/>
    </location>
</feature>
<name>A0ABP0QJA0_9DINO</name>
<dbReference type="SUPFAM" id="SSF51905">
    <property type="entry name" value="FAD/NAD(P)-binding domain"/>
    <property type="match status" value="1"/>
</dbReference>
<comment type="caution">
    <text evidence="3">The sequence shown here is derived from an EMBL/GenBank/DDBJ whole genome shotgun (WGS) entry which is preliminary data.</text>
</comment>
<dbReference type="Gene3D" id="3.50.50.60">
    <property type="entry name" value="FAD/NAD(P)-binding domain"/>
    <property type="match status" value="1"/>
</dbReference>
<dbReference type="Pfam" id="PF13738">
    <property type="entry name" value="Pyr_redox_3"/>
    <property type="match status" value="1"/>
</dbReference>
<dbReference type="PANTHER" id="PTHR43539">
    <property type="entry name" value="FLAVIN-BINDING MONOOXYGENASE-LIKE PROTEIN (AFU_ORTHOLOGUE AFUA_4G09220)"/>
    <property type="match status" value="1"/>
</dbReference>
<keyword evidence="4" id="KW-1185">Reference proteome</keyword>
<dbReference type="InterPro" id="IPR050982">
    <property type="entry name" value="Auxin_biosynth/cation_transpt"/>
</dbReference>
<evidence type="ECO:0000256" key="2">
    <source>
        <dbReference type="SAM" id="MobiDB-lite"/>
    </source>
</evidence>
<feature type="region of interest" description="Disordered" evidence="2">
    <location>
        <begin position="970"/>
        <end position="1086"/>
    </location>
</feature>
<keyword evidence="1" id="KW-0560">Oxidoreductase</keyword>
<keyword evidence="3" id="KW-0503">Monooxygenase</keyword>
<protein>
    <submittedName>
        <fullName evidence="3">Probable indole-3-pyruvate monooxygenase YUCCA1 (Flavin-containing monooxygenase YUCCA1)</fullName>
    </submittedName>
</protein>
<gene>
    <name evidence="3" type="ORF">SCF082_LOCUS41695</name>
</gene>
<organism evidence="3 4">
    <name type="scientific">Durusdinium trenchii</name>
    <dbReference type="NCBI Taxonomy" id="1381693"/>
    <lineage>
        <taxon>Eukaryota</taxon>
        <taxon>Sar</taxon>
        <taxon>Alveolata</taxon>
        <taxon>Dinophyceae</taxon>
        <taxon>Suessiales</taxon>
        <taxon>Symbiodiniaceae</taxon>
        <taxon>Durusdinium</taxon>
    </lineage>
</organism>
<dbReference type="Proteomes" id="UP001642464">
    <property type="component" value="Unassembled WGS sequence"/>
</dbReference>
<dbReference type="GO" id="GO:0004497">
    <property type="term" value="F:monooxygenase activity"/>
    <property type="evidence" value="ECO:0007669"/>
    <property type="project" value="UniProtKB-KW"/>
</dbReference>
<reference evidence="3 4" key="1">
    <citation type="submission" date="2024-02" db="EMBL/GenBank/DDBJ databases">
        <authorList>
            <person name="Chen Y."/>
            <person name="Shah S."/>
            <person name="Dougan E. K."/>
            <person name="Thang M."/>
            <person name="Chan C."/>
        </authorList>
    </citation>
    <scope>NUCLEOTIDE SEQUENCE [LARGE SCALE GENOMIC DNA]</scope>
</reference>
<feature type="region of interest" description="Disordered" evidence="2">
    <location>
        <begin position="683"/>
        <end position="721"/>
    </location>
</feature>
<feature type="compositionally biased region" description="Low complexity" evidence="2">
    <location>
        <begin position="706"/>
        <end position="715"/>
    </location>
</feature>
<proteinExistence type="predicted"/>
<dbReference type="PANTHER" id="PTHR43539:SF78">
    <property type="entry name" value="FLAVIN-CONTAINING MONOOXYGENASE"/>
    <property type="match status" value="1"/>
</dbReference>
<feature type="region of interest" description="Disordered" evidence="2">
    <location>
        <begin position="770"/>
        <end position="800"/>
    </location>
</feature>
<evidence type="ECO:0000313" key="4">
    <source>
        <dbReference type="Proteomes" id="UP001642464"/>
    </source>
</evidence>
<accession>A0ABP0QJA0</accession>